<evidence type="ECO:0000313" key="2">
    <source>
        <dbReference type="Proteomes" id="UP001060170"/>
    </source>
</evidence>
<gene>
    <name evidence="1" type="ORF">MJO28_011681</name>
</gene>
<keyword evidence="2" id="KW-1185">Reference proteome</keyword>
<reference evidence="1 2" key="3">
    <citation type="journal article" date="2022" name="Microbiol. Spectr.">
        <title>Folding features and dynamics of 3D genome architecture in plant fungal pathogens.</title>
        <authorList>
            <person name="Xia C."/>
        </authorList>
    </citation>
    <scope>NUCLEOTIDE SEQUENCE [LARGE SCALE GENOMIC DNA]</scope>
    <source>
        <strain evidence="1 2">93-210</strain>
    </source>
</reference>
<protein>
    <submittedName>
        <fullName evidence="1">Uncharacterized protein</fullName>
    </submittedName>
</protein>
<reference evidence="2" key="2">
    <citation type="journal article" date="2018" name="Mol. Plant Microbe Interact.">
        <title>Genome sequence resources for the wheat stripe rust pathogen (Puccinia striiformis f. sp. tritici) and the barley stripe rust pathogen (Puccinia striiformis f. sp. hordei).</title>
        <authorList>
            <person name="Xia C."/>
            <person name="Wang M."/>
            <person name="Yin C."/>
            <person name="Cornejo O.E."/>
            <person name="Hulbert S.H."/>
            <person name="Chen X."/>
        </authorList>
    </citation>
    <scope>NUCLEOTIDE SEQUENCE [LARGE SCALE GENOMIC DNA]</scope>
    <source>
        <strain evidence="2">93-210</strain>
    </source>
</reference>
<accession>A0ACC0E5V8</accession>
<proteinExistence type="predicted"/>
<organism evidence="1 2">
    <name type="scientific">Puccinia striiformis f. sp. tritici</name>
    <dbReference type="NCBI Taxonomy" id="168172"/>
    <lineage>
        <taxon>Eukaryota</taxon>
        <taxon>Fungi</taxon>
        <taxon>Dikarya</taxon>
        <taxon>Basidiomycota</taxon>
        <taxon>Pucciniomycotina</taxon>
        <taxon>Pucciniomycetes</taxon>
        <taxon>Pucciniales</taxon>
        <taxon>Pucciniaceae</taxon>
        <taxon>Puccinia</taxon>
    </lineage>
</organism>
<reference evidence="2" key="1">
    <citation type="journal article" date="2018" name="BMC Genomics">
        <title>Genomic insights into host adaptation between the wheat stripe rust pathogen (Puccinia striiformis f. sp. tritici) and the barley stripe rust pathogen (Puccinia striiformis f. sp. hordei).</title>
        <authorList>
            <person name="Xia C."/>
            <person name="Wang M."/>
            <person name="Yin C."/>
            <person name="Cornejo O.E."/>
            <person name="Hulbert S.H."/>
            <person name="Chen X."/>
        </authorList>
    </citation>
    <scope>NUCLEOTIDE SEQUENCE [LARGE SCALE GENOMIC DNA]</scope>
    <source>
        <strain evidence="2">93-210</strain>
    </source>
</reference>
<name>A0ACC0E5V8_9BASI</name>
<evidence type="ECO:0000313" key="1">
    <source>
        <dbReference type="EMBL" id="KAI7944153.1"/>
    </source>
</evidence>
<dbReference type="EMBL" id="CM045875">
    <property type="protein sequence ID" value="KAI7944153.1"/>
    <property type="molecule type" value="Genomic_DNA"/>
</dbReference>
<dbReference type="Proteomes" id="UP001060170">
    <property type="component" value="Chromosome 11"/>
</dbReference>
<comment type="caution">
    <text evidence="1">The sequence shown here is derived from an EMBL/GenBank/DDBJ whole genome shotgun (WGS) entry which is preliminary data.</text>
</comment>
<sequence length="666" mass="70523">MSLPNSVSSSGRRSSPLHHHAPFPEASTSQSSSRRPPPRRIITTSSRFPSTLADTTLFDRNGYVRDSYTVEAERVRALPAQSTQWGVPLPGALSRHPDGSQHRNIEFVSPPSADSSVTVLAPLPPSAFDRTTGATRPPPLPPGPSDGSLPSKAVRALMHLIPLMRTSLDSSPSSRSSSSSSPSQSSSSPNRPPTPSTRAPSPFTGAFSPSPAPSPSIRARSRTTEALPPATRVAPSPSTRDPPPQIPATRALSPSTPAPSQPVESSPSPFDFLFRPLPPLPERPRFVAGSSSLTVAPQSRLPSRVRFNLSSAPPSTSVPSSSSLTPSQPSSTSPAPSLPQPFAALSRSLVSLNSSRGVSPPSAHTLPPPAPASHSGTSSRRPVAFLRETQQLPTPSRLPSLSSGSSFGPSLKSHTRVTVPSTSIKNPSHPTQYPAPEIEGLISQGALAPVSTIRIRRSSSKRLDSKLHTQIGGGYLTRSKRKREAEIPAEPISRPLESTKPPPKGKAKAKTRRLENAKTEELPPEPSTSRSKETARSRSYAQPKATHSSRGNAGTEEDVSAEPAWVRRKVGRPPSKGKGKDASQKKEKISPGLGHKPSKSLVTVSQNSSTTGSGSGSQKDKVPLTTSRYLTRSKRKGDSEEVLVEAAKSPLPKLKKKNTKTITSAK</sequence>